<gene>
    <name evidence="9" type="ORF">SAMN05444695_101627</name>
</gene>
<dbReference type="GO" id="GO:0016887">
    <property type="term" value="F:ATP hydrolysis activity"/>
    <property type="evidence" value="ECO:0007669"/>
    <property type="project" value="InterPro"/>
</dbReference>
<dbReference type="PROSITE" id="PS50893">
    <property type="entry name" value="ABC_TRANSPORTER_2"/>
    <property type="match status" value="1"/>
</dbReference>
<dbReference type="Pfam" id="PF00005">
    <property type="entry name" value="ABC_tran"/>
    <property type="match status" value="1"/>
</dbReference>
<proteinExistence type="predicted"/>
<feature type="transmembrane region" description="Helical" evidence="8">
    <location>
        <begin position="246"/>
        <end position="268"/>
    </location>
</feature>
<evidence type="ECO:0000256" key="2">
    <source>
        <dbReference type="ARBA" id="ARBA00022692"/>
    </source>
</evidence>
<dbReference type="InterPro" id="IPR017871">
    <property type="entry name" value="ABC_transporter-like_CS"/>
</dbReference>
<keyword evidence="10" id="KW-1185">Reference proteome</keyword>
<dbReference type="AlphaFoldDB" id="A0A1G8B2X0"/>
<dbReference type="InterPro" id="IPR039421">
    <property type="entry name" value="Type_1_exporter"/>
</dbReference>
<keyword evidence="5 8" id="KW-1133">Transmembrane helix</keyword>
<keyword evidence="4 9" id="KW-0067">ATP-binding</keyword>
<dbReference type="Pfam" id="PF00664">
    <property type="entry name" value="ABC_membrane"/>
    <property type="match status" value="1"/>
</dbReference>
<reference evidence="9 10" key="1">
    <citation type="submission" date="2016-10" db="EMBL/GenBank/DDBJ databases">
        <authorList>
            <person name="de Groot N.N."/>
        </authorList>
    </citation>
    <scope>NUCLEOTIDE SEQUENCE [LARGE SCALE GENOMIC DNA]</scope>
    <source>
        <strain evidence="9 10">DSM 44892</strain>
    </source>
</reference>
<feature type="transmembrane region" description="Helical" evidence="8">
    <location>
        <begin position="23"/>
        <end position="48"/>
    </location>
</feature>
<evidence type="ECO:0000256" key="5">
    <source>
        <dbReference type="ARBA" id="ARBA00022989"/>
    </source>
</evidence>
<name>A0A1G8B2X0_9NOCA</name>
<dbReference type="PANTHER" id="PTHR43394">
    <property type="entry name" value="ATP-DEPENDENT PERMEASE MDL1, MITOCHONDRIAL"/>
    <property type="match status" value="1"/>
</dbReference>
<evidence type="ECO:0000256" key="8">
    <source>
        <dbReference type="SAM" id="Phobius"/>
    </source>
</evidence>
<dbReference type="InterPro" id="IPR027417">
    <property type="entry name" value="P-loop_NTPase"/>
</dbReference>
<dbReference type="InterPro" id="IPR011527">
    <property type="entry name" value="ABC1_TM_dom"/>
</dbReference>
<evidence type="ECO:0000256" key="6">
    <source>
        <dbReference type="ARBA" id="ARBA00023136"/>
    </source>
</evidence>
<accession>A0A1G8B2X0</accession>
<sequence>MADWRTDPLVRGIALLDLRPRRVLAAVAAGAATLGSALALAALSAWLITRAWQMPPVLDLSVAVVAVRALGISRGVFRYIERLTTHDTALHGTTAARANIYRRLADGNPAATMGLRRGDLLARTGSDVDTLGDVVVRAIVPIAVAILMAIAAVGILVLISPAAAVVLAAALAVSGIVAPVLAARAAREAEQRAAAARARYSEAAVTALDHATELLVAGRLGDARDRAATAEDEAVRSADRAAIPNGFASAATPLAIGASVLGSLLIGMELYGSGTMSPMALGILVLLPLSAFEATSALPDAAIALGRGRIAARRILAILDEAADVGPGGDCDWAGGGSLTARELRCGRPGGRATAPVDLDLAPGTRIAVVGASGAGKTTLLMTLAGILEPVAGSVRADGLELSRIRADDLRRHIGFFAEDAHLFDTSVLENLRVARGDVDERQARAALVAVGLGEWLAGLPDGLDTSLDGGARALSGGQRRRLLLARALLSPANVLLLDEPTEHLDAGAGANLLRRLLSRDGLSGDTPLVGADRTVVVVTHQLPEDIGVDQVIHVHGAAVENPLPNSAAASSFSDTRGRRWSEVEGHTDT</sequence>
<dbReference type="PROSITE" id="PS00211">
    <property type="entry name" value="ABC_TRANSPORTER_1"/>
    <property type="match status" value="1"/>
</dbReference>
<dbReference type="InterPro" id="IPR036640">
    <property type="entry name" value="ABC1_TM_sf"/>
</dbReference>
<dbReference type="GO" id="GO:0045454">
    <property type="term" value="P:cell redox homeostasis"/>
    <property type="evidence" value="ECO:0007669"/>
    <property type="project" value="InterPro"/>
</dbReference>
<dbReference type="GO" id="GO:0005886">
    <property type="term" value="C:plasma membrane"/>
    <property type="evidence" value="ECO:0007669"/>
    <property type="project" value="UniProtKB-SubCell"/>
</dbReference>
<dbReference type="InterPro" id="IPR003439">
    <property type="entry name" value="ABC_transporter-like_ATP-bd"/>
</dbReference>
<evidence type="ECO:0000256" key="7">
    <source>
        <dbReference type="SAM" id="MobiDB-lite"/>
    </source>
</evidence>
<dbReference type="RefSeq" id="WP_083342811.1">
    <property type="nucleotide sequence ID" value="NZ_CP048813.1"/>
</dbReference>
<evidence type="ECO:0000313" key="9">
    <source>
        <dbReference type="EMBL" id="SDH27474.1"/>
    </source>
</evidence>
<keyword evidence="2 8" id="KW-0812">Transmembrane</keyword>
<dbReference type="InterPro" id="IPR003593">
    <property type="entry name" value="AAA+_ATPase"/>
</dbReference>
<comment type="subcellular location">
    <subcellularLocation>
        <location evidence="1">Cell membrane</location>
        <topology evidence="1">Multi-pass membrane protein</topology>
    </subcellularLocation>
</comment>
<feature type="transmembrane region" description="Helical" evidence="8">
    <location>
        <begin position="165"/>
        <end position="183"/>
    </location>
</feature>
<dbReference type="NCBIfam" id="TIGR02868">
    <property type="entry name" value="CydC"/>
    <property type="match status" value="1"/>
</dbReference>
<dbReference type="GO" id="GO:0015421">
    <property type="term" value="F:ABC-type oligopeptide transporter activity"/>
    <property type="evidence" value="ECO:0007669"/>
    <property type="project" value="TreeGrafter"/>
</dbReference>
<dbReference type="Proteomes" id="UP000183263">
    <property type="component" value="Unassembled WGS sequence"/>
</dbReference>
<feature type="transmembrane region" description="Helical" evidence="8">
    <location>
        <begin position="138"/>
        <end position="159"/>
    </location>
</feature>
<feature type="compositionally biased region" description="Polar residues" evidence="7">
    <location>
        <begin position="564"/>
        <end position="575"/>
    </location>
</feature>
<dbReference type="EMBL" id="FNDN01000001">
    <property type="protein sequence ID" value="SDH27474.1"/>
    <property type="molecule type" value="Genomic_DNA"/>
</dbReference>
<feature type="transmembrane region" description="Helical" evidence="8">
    <location>
        <begin position="280"/>
        <end position="305"/>
    </location>
</feature>
<organism evidence="9 10">
    <name type="scientific">Rhodococcus triatomae</name>
    <dbReference type="NCBI Taxonomy" id="300028"/>
    <lineage>
        <taxon>Bacteria</taxon>
        <taxon>Bacillati</taxon>
        <taxon>Actinomycetota</taxon>
        <taxon>Actinomycetes</taxon>
        <taxon>Mycobacteriales</taxon>
        <taxon>Nocardiaceae</taxon>
        <taxon>Rhodococcus</taxon>
    </lineage>
</organism>
<feature type="region of interest" description="Disordered" evidence="7">
    <location>
        <begin position="564"/>
        <end position="590"/>
    </location>
</feature>
<dbReference type="GO" id="GO:0034775">
    <property type="term" value="P:glutathione transmembrane transport"/>
    <property type="evidence" value="ECO:0007669"/>
    <property type="project" value="InterPro"/>
</dbReference>
<dbReference type="PROSITE" id="PS50929">
    <property type="entry name" value="ABC_TM1F"/>
    <property type="match status" value="1"/>
</dbReference>
<evidence type="ECO:0000256" key="1">
    <source>
        <dbReference type="ARBA" id="ARBA00004651"/>
    </source>
</evidence>
<dbReference type="SMART" id="SM00382">
    <property type="entry name" value="AAA"/>
    <property type="match status" value="1"/>
</dbReference>
<dbReference type="Gene3D" id="3.40.50.300">
    <property type="entry name" value="P-loop containing nucleotide triphosphate hydrolases"/>
    <property type="match status" value="1"/>
</dbReference>
<dbReference type="SUPFAM" id="SSF90123">
    <property type="entry name" value="ABC transporter transmembrane region"/>
    <property type="match status" value="1"/>
</dbReference>
<evidence type="ECO:0000256" key="3">
    <source>
        <dbReference type="ARBA" id="ARBA00022741"/>
    </source>
</evidence>
<dbReference type="SUPFAM" id="SSF52540">
    <property type="entry name" value="P-loop containing nucleoside triphosphate hydrolases"/>
    <property type="match status" value="1"/>
</dbReference>
<evidence type="ECO:0000256" key="4">
    <source>
        <dbReference type="ARBA" id="ARBA00022840"/>
    </source>
</evidence>
<dbReference type="Gene3D" id="1.20.1560.10">
    <property type="entry name" value="ABC transporter type 1, transmembrane domain"/>
    <property type="match status" value="1"/>
</dbReference>
<keyword evidence="6 8" id="KW-0472">Membrane</keyword>
<feature type="compositionally biased region" description="Basic and acidic residues" evidence="7">
    <location>
        <begin position="576"/>
        <end position="590"/>
    </location>
</feature>
<keyword evidence="3" id="KW-0547">Nucleotide-binding</keyword>
<dbReference type="GO" id="GO:0005524">
    <property type="term" value="F:ATP binding"/>
    <property type="evidence" value="ECO:0007669"/>
    <property type="project" value="UniProtKB-KW"/>
</dbReference>
<dbReference type="PANTHER" id="PTHR43394:SF1">
    <property type="entry name" value="ATP-BINDING CASSETTE SUB-FAMILY B MEMBER 10, MITOCHONDRIAL"/>
    <property type="match status" value="1"/>
</dbReference>
<protein>
    <submittedName>
        <fullName evidence="9">ATP-binding cassette, subfamily C, CydC</fullName>
    </submittedName>
</protein>
<dbReference type="OrthoDB" id="3237158at2"/>
<evidence type="ECO:0000313" key="10">
    <source>
        <dbReference type="Proteomes" id="UP000183263"/>
    </source>
</evidence>
<dbReference type="InterPro" id="IPR014223">
    <property type="entry name" value="ABC_CydC/D"/>
</dbReference>